<dbReference type="UniPathway" id="UPA00085"/>
<gene>
    <name evidence="8" type="ORF">DCHRY22_LOCUS732</name>
</gene>
<dbReference type="CDD" id="cd03390">
    <property type="entry name" value="PAP2_containing_1_like"/>
    <property type="match status" value="1"/>
</dbReference>
<dbReference type="GO" id="GO:0008195">
    <property type="term" value="F:phosphatidate phosphatase activity"/>
    <property type="evidence" value="ECO:0007669"/>
    <property type="project" value="TreeGrafter"/>
</dbReference>
<keyword evidence="3 6" id="KW-0812">Transmembrane</keyword>
<keyword evidence="5 6" id="KW-0472">Membrane</keyword>
<dbReference type="SUPFAM" id="SSF48317">
    <property type="entry name" value="Acid phosphatase/Vanadium-dependent haloperoxidase"/>
    <property type="match status" value="1"/>
</dbReference>
<protein>
    <submittedName>
        <fullName evidence="8">(African queen) hypothetical protein</fullName>
    </submittedName>
</protein>
<dbReference type="Gene3D" id="1.20.144.10">
    <property type="entry name" value="Phosphatidic acid phosphatase type 2/haloperoxidase"/>
    <property type="match status" value="1"/>
</dbReference>
<feature type="transmembrane region" description="Helical" evidence="6">
    <location>
        <begin position="188"/>
        <end position="207"/>
    </location>
</feature>
<evidence type="ECO:0000256" key="1">
    <source>
        <dbReference type="ARBA" id="ARBA00004141"/>
    </source>
</evidence>
<dbReference type="PANTHER" id="PTHR10165">
    <property type="entry name" value="LIPID PHOSPHATE PHOSPHATASE"/>
    <property type="match status" value="1"/>
</dbReference>
<comment type="caution">
    <text evidence="8">The sequence shown here is derived from an EMBL/GenBank/DDBJ whole genome shotgun (WGS) entry which is preliminary data.</text>
</comment>
<dbReference type="Pfam" id="PF01569">
    <property type="entry name" value="PAP2"/>
    <property type="match status" value="1"/>
</dbReference>
<feature type="transmembrane region" description="Helical" evidence="6">
    <location>
        <begin position="100"/>
        <end position="121"/>
    </location>
</feature>
<dbReference type="AlphaFoldDB" id="A0A8J2MID5"/>
<dbReference type="PANTHER" id="PTHR10165:SF35">
    <property type="entry name" value="RE23632P"/>
    <property type="match status" value="1"/>
</dbReference>
<dbReference type="SMART" id="SM00014">
    <property type="entry name" value="acidPPc"/>
    <property type="match status" value="1"/>
</dbReference>
<dbReference type="GO" id="GO:0006644">
    <property type="term" value="P:phospholipid metabolic process"/>
    <property type="evidence" value="ECO:0007669"/>
    <property type="project" value="UniProtKB-UniPathway"/>
</dbReference>
<reference evidence="8" key="1">
    <citation type="submission" date="2021-09" db="EMBL/GenBank/DDBJ databases">
        <authorList>
            <person name="Martin H S."/>
        </authorList>
    </citation>
    <scope>NUCLEOTIDE SEQUENCE</scope>
</reference>
<dbReference type="InterPro" id="IPR043216">
    <property type="entry name" value="PAP-like"/>
</dbReference>
<evidence type="ECO:0000256" key="3">
    <source>
        <dbReference type="ARBA" id="ARBA00022692"/>
    </source>
</evidence>
<name>A0A8J2MID5_9NEOP</name>
<dbReference type="GO" id="GO:0016020">
    <property type="term" value="C:membrane"/>
    <property type="evidence" value="ECO:0007669"/>
    <property type="project" value="UniProtKB-SubCell"/>
</dbReference>
<evidence type="ECO:0000256" key="6">
    <source>
        <dbReference type="SAM" id="Phobius"/>
    </source>
</evidence>
<dbReference type="OrthoDB" id="10030083at2759"/>
<evidence type="ECO:0000313" key="8">
    <source>
        <dbReference type="EMBL" id="CAG9558701.1"/>
    </source>
</evidence>
<evidence type="ECO:0000313" key="9">
    <source>
        <dbReference type="Proteomes" id="UP000789524"/>
    </source>
</evidence>
<dbReference type="EMBL" id="CAKASE010000043">
    <property type="protein sequence ID" value="CAG9558701.1"/>
    <property type="molecule type" value="Genomic_DNA"/>
</dbReference>
<evidence type="ECO:0000256" key="4">
    <source>
        <dbReference type="ARBA" id="ARBA00022989"/>
    </source>
</evidence>
<keyword evidence="9" id="KW-1185">Reference proteome</keyword>
<dbReference type="Proteomes" id="UP000789524">
    <property type="component" value="Unassembled WGS sequence"/>
</dbReference>
<feature type="transmembrane region" description="Helical" evidence="6">
    <location>
        <begin position="219"/>
        <end position="237"/>
    </location>
</feature>
<feature type="transmembrane region" description="Helical" evidence="6">
    <location>
        <begin position="70"/>
        <end position="91"/>
    </location>
</feature>
<keyword evidence="4 6" id="KW-1133">Transmembrane helix</keyword>
<feature type="domain" description="Phosphatidic acid phosphatase type 2/haloperoxidase" evidence="7">
    <location>
        <begin position="98"/>
        <end position="234"/>
    </location>
</feature>
<dbReference type="InterPro" id="IPR036938">
    <property type="entry name" value="PAP2/HPO_sf"/>
</dbReference>
<comment type="subcellular location">
    <subcellularLocation>
        <location evidence="1">Membrane</location>
        <topology evidence="1">Multi-pass membrane protein</topology>
    </subcellularLocation>
</comment>
<proteinExistence type="inferred from homology"/>
<evidence type="ECO:0000256" key="2">
    <source>
        <dbReference type="ARBA" id="ARBA00008816"/>
    </source>
</evidence>
<evidence type="ECO:0000259" key="7">
    <source>
        <dbReference type="SMART" id="SM00014"/>
    </source>
</evidence>
<organism evidence="8 9">
    <name type="scientific">Danaus chrysippus</name>
    <name type="common">African queen</name>
    <dbReference type="NCBI Taxonomy" id="151541"/>
    <lineage>
        <taxon>Eukaryota</taxon>
        <taxon>Metazoa</taxon>
        <taxon>Ecdysozoa</taxon>
        <taxon>Arthropoda</taxon>
        <taxon>Hexapoda</taxon>
        <taxon>Insecta</taxon>
        <taxon>Pterygota</taxon>
        <taxon>Neoptera</taxon>
        <taxon>Endopterygota</taxon>
        <taxon>Lepidoptera</taxon>
        <taxon>Glossata</taxon>
        <taxon>Ditrysia</taxon>
        <taxon>Papilionoidea</taxon>
        <taxon>Nymphalidae</taxon>
        <taxon>Danainae</taxon>
        <taxon>Danaini</taxon>
        <taxon>Danaina</taxon>
        <taxon>Danaus</taxon>
        <taxon>Anosia</taxon>
    </lineage>
</organism>
<evidence type="ECO:0000256" key="5">
    <source>
        <dbReference type="ARBA" id="ARBA00023136"/>
    </source>
</evidence>
<dbReference type="InterPro" id="IPR000326">
    <property type="entry name" value="PAP2/HPO"/>
</dbReference>
<comment type="similarity">
    <text evidence="2">Belongs to the PA-phosphatase related phosphoesterase family.</text>
</comment>
<dbReference type="GO" id="GO:0046839">
    <property type="term" value="P:phospholipid dephosphorylation"/>
    <property type="evidence" value="ECO:0007669"/>
    <property type="project" value="TreeGrafter"/>
</dbReference>
<sequence>MDIIVLTIYTFRQIELAVPNLLRELIIRTTLLLVLTVLHVKYQPEAIYITDVEMINEYRKPRRDSYVSPWAMMLLIIFVPLIILSLPAILVRNTETIQPLLGWTLALLLNGIVTEALKLFMCRPRPDFFYRCYPTGIVSSELQSGDIQDIIEGRKSFPSGHSSFAFCSLGFLSLWLRKSLCATNDNTIRINILCVTPLLVAFVIGVSRLCDNHHHFQDVLAGCVIGTLISYICYTLYSPENRLHNRTSHIHYDMSEMQSTS</sequence>
<accession>A0A8J2MID5</accession>